<accession>A0AAW2Z068</accession>
<dbReference type="Gene3D" id="3.10.290.10">
    <property type="entry name" value="RNA-binding S4 domain"/>
    <property type="match status" value="1"/>
</dbReference>
<name>A0AAW2Z068_9EUKA</name>
<organism evidence="5 6">
    <name type="scientific">Acrasis kona</name>
    <dbReference type="NCBI Taxonomy" id="1008807"/>
    <lineage>
        <taxon>Eukaryota</taxon>
        <taxon>Discoba</taxon>
        <taxon>Heterolobosea</taxon>
        <taxon>Tetramitia</taxon>
        <taxon>Eutetramitia</taxon>
        <taxon>Acrasidae</taxon>
        <taxon>Acrasis</taxon>
    </lineage>
</organism>
<dbReference type="InterPro" id="IPR020103">
    <property type="entry name" value="PsdUridine_synth_cat_dom_sf"/>
</dbReference>
<gene>
    <name evidence="5" type="ORF">AKO1_014808</name>
</gene>
<dbReference type="PROSITE" id="PS01129">
    <property type="entry name" value="PSI_RLU"/>
    <property type="match status" value="1"/>
</dbReference>
<dbReference type="PROSITE" id="PS50889">
    <property type="entry name" value="S4"/>
    <property type="match status" value="1"/>
</dbReference>
<dbReference type="GO" id="GO:0009982">
    <property type="term" value="F:pseudouridine synthase activity"/>
    <property type="evidence" value="ECO:0007669"/>
    <property type="project" value="InterPro"/>
</dbReference>
<comment type="similarity">
    <text evidence="1">Belongs to the pseudouridine synthase RluA family.</text>
</comment>
<keyword evidence="2" id="KW-0413">Isomerase</keyword>
<sequence>MNSFTVTGDYSKMRLDAFLHKNSAFSHLSKSQIAKTIEQQKLPPDDNALFVVQINGERVVKPLHKLKVGDVITYSIKVDTEPKKILSELVAQEDIPVDILYVDEHIIVVNKPKNMVVHPSSNRNLSGTLINALLFKFGADGLYDPPEEKESESANDKHYRPGIVHRLDKDTSGVMVVARTAQAYDGLKKQFMLKDKLSMKRTYSALVEGDMNTKAIMQIRGGSAHESQDVKRDANVITVYIGRHPKEPSKRVAHWENKQSNLKQAVTRFTPIEEFTNSKYDVKFTLVDLTLETGRTHQIRVSMGLINRPLVGDEMYNPRYNVKKGRKKEDELTLDTRRAGQFLHARLLGFIHPHTNTYVEYQAPIPEYFENFMKQIRNN</sequence>
<dbReference type="PANTHER" id="PTHR21600:SF44">
    <property type="entry name" value="RIBOSOMAL LARGE SUBUNIT PSEUDOURIDINE SYNTHASE D"/>
    <property type="match status" value="1"/>
</dbReference>
<keyword evidence="3" id="KW-0694">RNA-binding</keyword>
<dbReference type="InterPro" id="IPR036986">
    <property type="entry name" value="S4_RNA-bd_sf"/>
</dbReference>
<dbReference type="Proteomes" id="UP001431209">
    <property type="component" value="Unassembled WGS sequence"/>
</dbReference>
<dbReference type="GO" id="GO:0000455">
    <property type="term" value="P:enzyme-directed rRNA pseudouridine synthesis"/>
    <property type="evidence" value="ECO:0007669"/>
    <property type="project" value="TreeGrafter"/>
</dbReference>
<proteinExistence type="inferred from homology"/>
<feature type="domain" description="Pseudouridine synthase RsuA/RluA-like" evidence="4">
    <location>
        <begin position="105"/>
        <end position="303"/>
    </location>
</feature>
<dbReference type="CDD" id="cd00165">
    <property type="entry name" value="S4"/>
    <property type="match status" value="1"/>
</dbReference>
<dbReference type="Gene3D" id="3.30.2350.10">
    <property type="entry name" value="Pseudouridine synthase"/>
    <property type="match status" value="1"/>
</dbReference>
<reference evidence="5 6" key="1">
    <citation type="submission" date="2024-03" db="EMBL/GenBank/DDBJ databases">
        <title>The Acrasis kona genome and developmental transcriptomes reveal deep origins of eukaryotic multicellular pathways.</title>
        <authorList>
            <person name="Sheikh S."/>
            <person name="Fu C.-J."/>
            <person name="Brown M.W."/>
            <person name="Baldauf S.L."/>
        </authorList>
    </citation>
    <scope>NUCLEOTIDE SEQUENCE [LARGE SCALE GENOMIC DNA]</scope>
    <source>
        <strain evidence="5 6">ATCC MYA-3509</strain>
    </source>
</reference>
<evidence type="ECO:0000259" key="4">
    <source>
        <dbReference type="Pfam" id="PF00849"/>
    </source>
</evidence>
<protein>
    <recommendedName>
        <fullName evidence="4">Pseudouridine synthase RsuA/RluA-like domain-containing protein</fullName>
    </recommendedName>
</protein>
<dbReference type="InterPro" id="IPR006145">
    <property type="entry name" value="PsdUridine_synth_RsuA/RluA"/>
</dbReference>
<dbReference type="InterPro" id="IPR050188">
    <property type="entry name" value="RluA_PseudoU_synthase"/>
</dbReference>
<dbReference type="AlphaFoldDB" id="A0AAW2Z068"/>
<evidence type="ECO:0000256" key="2">
    <source>
        <dbReference type="ARBA" id="ARBA00023235"/>
    </source>
</evidence>
<keyword evidence="6" id="KW-1185">Reference proteome</keyword>
<dbReference type="SUPFAM" id="SSF55120">
    <property type="entry name" value="Pseudouridine synthase"/>
    <property type="match status" value="1"/>
</dbReference>
<dbReference type="Pfam" id="PF00849">
    <property type="entry name" value="PseudoU_synth_2"/>
    <property type="match status" value="1"/>
</dbReference>
<evidence type="ECO:0000313" key="5">
    <source>
        <dbReference type="EMBL" id="KAL0483138.1"/>
    </source>
</evidence>
<dbReference type="CDD" id="cd02869">
    <property type="entry name" value="PseudoU_synth_RluA_like"/>
    <property type="match status" value="1"/>
</dbReference>
<evidence type="ECO:0000256" key="1">
    <source>
        <dbReference type="ARBA" id="ARBA00010876"/>
    </source>
</evidence>
<evidence type="ECO:0000313" key="6">
    <source>
        <dbReference type="Proteomes" id="UP001431209"/>
    </source>
</evidence>
<dbReference type="InterPro" id="IPR006224">
    <property type="entry name" value="PsdUridine_synth_RluA-like_CS"/>
</dbReference>
<dbReference type="EMBL" id="JAOPGA020000939">
    <property type="protein sequence ID" value="KAL0483138.1"/>
    <property type="molecule type" value="Genomic_DNA"/>
</dbReference>
<dbReference type="PANTHER" id="PTHR21600">
    <property type="entry name" value="MITOCHONDRIAL RNA PSEUDOURIDINE SYNTHASE"/>
    <property type="match status" value="1"/>
</dbReference>
<comment type="caution">
    <text evidence="5">The sequence shown here is derived from an EMBL/GenBank/DDBJ whole genome shotgun (WGS) entry which is preliminary data.</text>
</comment>
<dbReference type="GO" id="GO:0003723">
    <property type="term" value="F:RNA binding"/>
    <property type="evidence" value="ECO:0007669"/>
    <property type="project" value="UniProtKB-KW"/>
</dbReference>
<evidence type="ECO:0000256" key="3">
    <source>
        <dbReference type="PROSITE-ProRule" id="PRU00182"/>
    </source>
</evidence>